<dbReference type="OrthoDB" id="1539250at2759"/>
<keyword evidence="3" id="KW-0687">Ribonucleoprotein</keyword>
<dbReference type="FunFam" id="2.30.30.70:FF:000001">
    <property type="entry name" value="60S ribosomal protein L21"/>
    <property type="match status" value="1"/>
</dbReference>
<evidence type="ECO:0000313" key="5">
    <source>
        <dbReference type="Proteomes" id="UP000019763"/>
    </source>
</evidence>
<keyword evidence="2 4" id="KW-0689">Ribosomal protein</keyword>
<dbReference type="eggNOG" id="KOG1732">
    <property type="taxonomic scope" value="Eukaryota"/>
</dbReference>
<sequence>MTHSYGYRSGTRYKFARPFRGHGMPNLTTYLTTFRRGEYVLIKGNGAIQKGMPHSYYHGRIGRVYDVTKNALGVEVIKTVGNKQVVKRIHVRREHVQKSRCQEEFNKRRAENDRIHRERAAQGVKEPICLKRQPEGPSGPKTIGAVEIIDFSPLPFTESF</sequence>
<evidence type="ECO:0000256" key="1">
    <source>
        <dbReference type="ARBA" id="ARBA00008427"/>
    </source>
</evidence>
<protein>
    <submittedName>
        <fullName evidence="4">60S ribosomal protein L21</fullName>
    </submittedName>
</protein>
<comment type="similarity">
    <text evidence="1">Belongs to the eukaryotic ribosomal protein eL21 family.</text>
</comment>
<dbReference type="VEuPathDB" id="CryptoDB:GNI_001210"/>
<dbReference type="Gene3D" id="6.10.250.3260">
    <property type="match status" value="1"/>
</dbReference>
<dbReference type="AlphaFoldDB" id="A0A023BE41"/>
<name>A0A023BE41_GRENI</name>
<dbReference type="GeneID" id="22910320"/>
<dbReference type="Gene3D" id="2.30.30.70">
    <property type="entry name" value="Ribosomal protein L21"/>
    <property type="match status" value="1"/>
</dbReference>
<evidence type="ECO:0000313" key="4">
    <source>
        <dbReference type="EMBL" id="EZG89685.1"/>
    </source>
</evidence>
<dbReference type="Proteomes" id="UP000019763">
    <property type="component" value="Unassembled WGS sequence"/>
</dbReference>
<organism evidence="4 5">
    <name type="scientific">Gregarina niphandrodes</name>
    <name type="common">Septate eugregarine</name>
    <dbReference type="NCBI Taxonomy" id="110365"/>
    <lineage>
        <taxon>Eukaryota</taxon>
        <taxon>Sar</taxon>
        <taxon>Alveolata</taxon>
        <taxon>Apicomplexa</taxon>
        <taxon>Conoidasida</taxon>
        <taxon>Gregarinasina</taxon>
        <taxon>Eugregarinorida</taxon>
        <taxon>Gregarinidae</taxon>
        <taxon>Gregarina</taxon>
    </lineage>
</organism>
<dbReference type="InterPro" id="IPR001147">
    <property type="entry name" value="Ribosomal_eL21"/>
</dbReference>
<gene>
    <name evidence="4" type="ORF">GNI_001210</name>
</gene>
<dbReference type="GO" id="GO:0003735">
    <property type="term" value="F:structural constituent of ribosome"/>
    <property type="evidence" value="ECO:0007669"/>
    <property type="project" value="InterPro"/>
</dbReference>
<dbReference type="GO" id="GO:1990904">
    <property type="term" value="C:ribonucleoprotein complex"/>
    <property type="evidence" value="ECO:0007669"/>
    <property type="project" value="UniProtKB-KW"/>
</dbReference>
<dbReference type="GO" id="GO:0006412">
    <property type="term" value="P:translation"/>
    <property type="evidence" value="ECO:0007669"/>
    <property type="project" value="InterPro"/>
</dbReference>
<accession>A0A023BE41</accession>
<dbReference type="RefSeq" id="XP_011128459.1">
    <property type="nucleotide sequence ID" value="XM_011130157.1"/>
</dbReference>
<proteinExistence type="inferred from homology"/>
<dbReference type="SUPFAM" id="SSF50104">
    <property type="entry name" value="Translation proteins SH3-like domain"/>
    <property type="match status" value="1"/>
</dbReference>
<keyword evidence="5" id="KW-1185">Reference proteome</keyword>
<dbReference type="InterPro" id="IPR008991">
    <property type="entry name" value="Translation_prot_SH3-like_sf"/>
</dbReference>
<evidence type="ECO:0000256" key="3">
    <source>
        <dbReference type="ARBA" id="ARBA00023274"/>
    </source>
</evidence>
<evidence type="ECO:0000256" key="2">
    <source>
        <dbReference type="ARBA" id="ARBA00022980"/>
    </source>
</evidence>
<dbReference type="OMA" id="INYGDYV"/>
<comment type="caution">
    <text evidence="4">The sequence shown here is derived from an EMBL/GenBank/DDBJ whole genome shotgun (WGS) entry which is preliminary data.</text>
</comment>
<dbReference type="PANTHER" id="PTHR20981">
    <property type="entry name" value="60S RIBOSOMAL PROTEIN L21"/>
    <property type="match status" value="1"/>
</dbReference>
<dbReference type="InterPro" id="IPR036948">
    <property type="entry name" value="Ribosomal_eL21_sf"/>
</dbReference>
<dbReference type="Pfam" id="PF01157">
    <property type="entry name" value="Ribosomal_L21e"/>
    <property type="match status" value="1"/>
</dbReference>
<reference evidence="4" key="1">
    <citation type="submission" date="2013-12" db="EMBL/GenBank/DDBJ databases">
        <authorList>
            <person name="Omoto C.K."/>
            <person name="Sibley D."/>
            <person name="Venepally P."/>
            <person name="Hadjithomas M."/>
            <person name="Karamycheva S."/>
            <person name="Brunk B."/>
            <person name="Roos D."/>
            <person name="Caler E."/>
            <person name="Lorenzi H."/>
        </authorList>
    </citation>
    <scope>NUCLEOTIDE SEQUENCE</scope>
</reference>
<dbReference type="GO" id="GO:0005840">
    <property type="term" value="C:ribosome"/>
    <property type="evidence" value="ECO:0007669"/>
    <property type="project" value="UniProtKB-KW"/>
</dbReference>
<dbReference type="EMBL" id="AFNH02000011">
    <property type="protein sequence ID" value="EZG89685.1"/>
    <property type="molecule type" value="Genomic_DNA"/>
</dbReference>